<gene>
    <name evidence="1" type="ORF">RSO01_31760</name>
</gene>
<dbReference type="EMBL" id="BKAJ01000052">
    <property type="protein sequence ID" value="GEP56010.1"/>
    <property type="molecule type" value="Genomic_DNA"/>
</dbReference>
<sequence>MPMLKRADAEIHYEIHGAGFPVLLYAPGGLKSEMSMWGGSSPAYPNGFPWMDHLGFKKFHVMGGCAPLYLQPGTDKPHPAHTSAEIAELAPNIEVQKDWRGPEFLQESIRRVHDFLARNTPQ</sequence>
<reference evidence="1 2" key="1">
    <citation type="submission" date="2019-07" db="EMBL/GenBank/DDBJ databases">
        <title>Whole genome shotgun sequence of Reyranella soli NBRC 108950.</title>
        <authorList>
            <person name="Hosoyama A."/>
            <person name="Uohara A."/>
            <person name="Ohji S."/>
            <person name="Ichikawa N."/>
        </authorList>
    </citation>
    <scope>NUCLEOTIDE SEQUENCE [LARGE SCALE GENOMIC DNA]</scope>
    <source>
        <strain evidence="1 2">NBRC 108950</strain>
    </source>
</reference>
<evidence type="ECO:0000313" key="1">
    <source>
        <dbReference type="EMBL" id="GEP56010.1"/>
    </source>
</evidence>
<evidence type="ECO:0000313" key="2">
    <source>
        <dbReference type="Proteomes" id="UP000321058"/>
    </source>
</evidence>
<proteinExistence type="predicted"/>
<evidence type="ECO:0008006" key="3">
    <source>
        <dbReference type="Google" id="ProtNLM"/>
    </source>
</evidence>
<dbReference type="Proteomes" id="UP000321058">
    <property type="component" value="Unassembled WGS sequence"/>
</dbReference>
<comment type="caution">
    <text evidence="1">The sequence shown here is derived from an EMBL/GenBank/DDBJ whole genome shotgun (WGS) entry which is preliminary data.</text>
</comment>
<name>A0A512NAK3_9HYPH</name>
<dbReference type="RefSeq" id="WP_170303096.1">
    <property type="nucleotide sequence ID" value="NZ_BKAJ01000052.1"/>
</dbReference>
<protein>
    <recommendedName>
        <fullName evidence="3">Esterase</fullName>
    </recommendedName>
</protein>
<organism evidence="1 2">
    <name type="scientific">Reyranella soli</name>
    <dbReference type="NCBI Taxonomy" id="1230389"/>
    <lineage>
        <taxon>Bacteria</taxon>
        <taxon>Pseudomonadati</taxon>
        <taxon>Pseudomonadota</taxon>
        <taxon>Alphaproteobacteria</taxon>
        <taxon>Hyphomicrobiales</taxon>
        <taxon>Reyranellaceae</taxon>
        <taxon>Reyranella</taxon>
    </lineage>
</organism>
<dbReference type="AlphaFoldDB" id="A0A512NAK3"/>
<accession>A0A512NAK3</accession>
<keyword evidence="2" id="KW-1185">Reference proteome</keyword>